<sequence length="65" mass="7803">MHSAFCWVFLPGEWLHQLKPVTLKKHGRKAKSIFRYGLDYLRNIMLNLEQKMDEFLDALEFLFST</sequence>
<gene>
    <name evidence="1" type="ORF">NC998_26585</name>
</gene>
<organism evidence="1 2">
    <name type="scientific">Trichocoleus desertorum GB2-A4</name>
    <dbReference type="NCBI Taxonomy" id="2933944"/>
    <lineage>
        <taxon>Bacteria</taxon>
        <taxon>Bacillati</taxon>
        <taxon>Cyanobacteriota</taxon>
        <taxon>Cyanophyceae</taxon>
        <taxon>Leptolyngbyales</taxon>
        <taxon>Trichocoleusaceae</taxon>
        <taxon>Trichocoleus</taxon>
    </lineage>
</organism>
<proteinExistence type="predicted"/>
<evidence type="ECO:0000313" key="2">
    <source>
        <dbReference type="Proteomes" id="UP001464891"/>
    </source>
</evidence>
<name>A0ABV0JFX7_9CYAN</name>
<protein>
    <recommendedName>
        <fullName evidence="3">Transposase</fullName>
    </recommendedName>
</protein>
<dbReference type="Proteomes" id="UP001464891">
    <property type="component" value="Unassembled WGS sequence"/>
</dbReference>
<accession>A0ABV0JFX7</accession>
<dbReference type="EMBL" id="JAMPKM010000038">
    <property type="protein sequence ID" value="MEP0820661.1"/>
    <property type="molecule type" value="Genomic_DNA"/>
</dbReference>
<reference evidence="1 2" key="1">
    <citation type="submission" date="2022-04" db="EMBL/GenBank/DDBJ databases">
        <title>Positive selection, recombination, and allopatry shape intraspecific diversity of widespread and dominant cyanobacteria.</title>
        <authorList>
            <person name="Wei J."/>
            <person name="Shu W."/>
            <person name="Hu C."/>
        </authorList>
    </citation>
    <scope>NUCLEOTIDE SEQUENCE [LARGE SCALE GENOMIC DNA]</scope>
    <source>
        <strain evidence="1 2">GB2-A4</strain>
    </source>
</reference>
<comment type="caution">
    <text evidence="1">The sequence shown here is derived from an EMBL/GenBank/DDBJ whole genome shotgun (WGS) entry which is preliminary data.</text>
</comment>
<evidence type="ECO:0000313" key="1">
    <source>
        <dbReference type="EMBL" id="MEP0820661.1"/>
    </source>
</evidence>
<evidence type="ECO:0008006" key="3">
    <source>
        <dbReference type="Google" id="ProtNLM"/>
    </source>
</evidence>
<keyword evidence="2" id="KW-1185">Reference proteome</keyword>